<accession>A0AA40FFH0</accession>
<feature type="non-terminal residue" evidence="2">
    <location>
        <position position="68"/>
    </location>
</feature>
<evidence type="ECO:0000256" key="1">
    <source>
        <dbReference type="SAM" id="MobiDB-lite"/>
    </source>
</evidence>
<dbReference type="Proteomes" id="UP001177670">
    <property type="component" value="Unassembled WGS sequence"/>
</dbReference>
<sequence length="68" mass="7968">MDTNLYYKVQVPCKYLIVNDPDVDATLSTKQKETKGAGTANGQREESTRRRKAWRWTVERKQSLHTLR</sequence>
<reference evidence="2" key="1">
    <citation type="submission" date="2021-10" db="EMBL/GenBank/DDBJ databases">
        <title>Melipona bicolor Genome sequencing and assembly.</title>
        <authorList>
            <person name="Araujo N.S."/>
            <person name="Arias M.C."/>
        </authorList>
    </citation>
    <scope>NUCLEOTIDE SEQUENCE</scope>
    <source>
        <strain evidence="2">USP_2M_L1-L4_2017</strain>
        <tissue evidence="2">Whole body</tissue>
    </source>
</reference>
<evidence type="ECO:0000313" key="2">
    <source>
        <dbReference type="EMBL" id="KAK1117894.1"/>
    </source>
</evidence>
<name>A0AA40FFH0_9HYME</name>
<keyword evidence="3" id="KW-1185">Reference proteome</keyword>
<dbReference type="EMBL" id="JAHYIQ010000047">
    <property type="protein sequence ID" value="KAK1117894.1"/>
    <property type="molecule type" value="Genomic_DNA"/>
</dbReference>
<gene>
    <name evidence="2" type="ORF">K0M31_015565</name>
</gene>
<protein>
    <submittedName>
        <fullName evidence="2">Uncharacterized protein</fullName>
    </submittedName>
</protein>
<feature type="region of interest" description="Disordered" evidence="1">
    <location>
        <begin position="28"/>
        <end position="53"/>
    </location>
</feature>
<organism evidence="2 3">
    <name type="scientific">Melipona bicolor</name>
    <dbReference type="NCBI Taxonomy" id="60889"/>
    <lineage>
        <taxon>Eukaryota</taxon>
        <taxon>Metazoa</taxon>
        <taxon>Ecdysozoa</taxon>
        <taxon>Arthropoda</taxon>
        <taxon>Hexapoda</taxon>
        <taxon>Insecta</taxon>
        <taxon>Pterygota</taxon>
        <taxon>Neoptera</taxon>
        <taxon>Endopterygota</taxon>
        <taxon>Hymenoptera</taxon>
        <taxon>Apocrita</taxon>
        <taxon>Aculeata</taxon>
        <taxon>Apoidea</taxon>
        <taxon>Anthophila</taxon>
        <taxon>Apidae</taxon>
        <taxon>Melipona</taxon>
    </lineage>
</organism>
<dbReference type="AlphaFoldDB" id="A0AA40FFH0"/>
<comment type="caution">
    <text evidence="2">The sequence shown here is derived from an EMBL/GenBank/DDBJ whole genome shotgun (WGS) entry which is preliminary data.</text>
</comment>
<evidence type="ECO:0000313" key="3">
    <source>
        <dbReference type="Proteomes" id="UP001177670"/>
    </source>
</evidence>
<proteinExistence type="predicted"/>